<feature type="compositionally biased region" description="Basic and acidic residues" evidence="1">
    <location>
        <begin position="170"/>
        <end position="190"/>
    </location>
</feature>
<dbReference type="Proteomes" id="UP000596742">
    <property type="component" value="Unassembled WGS sequence"/>
</dbReference>
<evidence type="ECO:0000256" key="1">
    <source>
        <dbReference type="SAM" id="MobiDB-lite"/>
    </source>
</evidence>
<proteinExistence type="predicted"/>
<organism evidence="2 3">
    <name type="scientific">Mytilus galloprovincialis</name>
    <name type="common">Mediterranean mussel</name>
    <dbReference type="NCBI Taxonomy" id="29158"/>
    <lineage>
        <taxon>Eukaryota</taxon>
        <taxon>Metazoa</taxon>
        <taxon>Spiralia</taxon>
        <taxon>Lophotrochozoa</taxon>
        <taxon>Mollusca</taxon>
        <taxon>Bivalvia</taxon>
        <taxon>Autobranchia</taxon>
        <taxon>Pteriomorphia</taxon>
        <taxon>Mytilida</taxon>
        <taxon>Mytiloidea</taxon>
        <taxon>Mytilidae</taxon>
        <taxon>Mytilinae</taxon>
        <taxon>Mytilus</taxon>
    </lineage>
</organism>
<keyword evidence="3" id="KW-1185">Reference proteome</keyword>
<feature type="region of interest" description="Disordered" evidence="1">
    <location>
        <begin position="154"/>
        <end position="204"/>
    </location>
</feature>
<reference evidence="2" key="1">
    <citation type="submission" date="2018-11" db="EMBL/GenBank/DDBJ databases">
        <authorList>
            <person name="Alioto T."/>
            <person name="Alioto T."/>
        </authorList>
    </citation>
    <scope>NUCLEOTIDE SEQUENCE</scope>
</reference>
<dbReference type="AlphaFoldDB" id="A0A8B6D978"/>
<sequence>MSNGYYERIDSLDTCKLLSDNDLKELGISTNRKGTAFRDAVNNFVNETPPAEPMDIASRRSMAYPFLCSVSSYHAMNKSRKACNFIPSLDLMNDDIYGQTAGSDLEIVQDTIAEARKLNDTRFSLLTLIHRMKFDREKQVFMVEHCKLRKLVTDTRHKSRSNNDSPSGPSRERDERRTPYSRNERRDKTLKNRPIQGDNDFKKQ</sequence>
<evidence type="ECO:0000313" key="3">
    <source>
        <dbReference type="Proteomes" id="UP000596742"/>
    </source>
</evidence>
<evidence type="ECO:0000313" key="2">
    <source>
        <dbReference type="EMBL" id="VDI15416.1"/>
    </source>
</evidence>
<dbReference type="EMBL" id="UYJE01002976">
    <property type="protein sequence ID" value="VDI15416.1"/>
    <property type="molecule type" value="Genomic_DNA"/>
</dbReference>
<name>A0A8B6D978_MYTGA</name>
<gene>
    <name evidence="2" type="ORF">MGAL_10B014940</name>
</gene>
<protein>
    <submittedName>
        <fullName evidence="2">Uncharacterized protein</fullName>
    </submittedName>
</protein>
<accession>A0A8B6D978</accession>
<comment type="caution">
    <text evidence="2">The sequence shown here is derived from an EMBL/GenBank/DDBJ whole genome shotgun (WGS) entry which is preliminary data.</text>
</comment>
<dbReference type="OrthoDB" id="6169180at2759"/>